<evidence type="ECO:0000313" key="1">
    <source>
        <dbReference type="EMBL" id="QGR19076.1"/>
    </source>
</evidence>
<dbReference type="EMBL" id="CP045483">
    <property type="protein sequence ID" value="QGR19076.1"/>
    <property type="molecule type" value="Genomic_DNA"/>
</dbReference>
<dbReference type="KEGG" id="sazo:D1868_03185"/>
<dbReference type="GeneID" id="42798042"/>
<reference evidence="1 2" key="1">
    <citation type="submission" date="2019-10" db="EMBL/GenBank/DDBJ databases">
        <title>Genome Sequences from Six Type Strain Members of the Archaeal Family Sulfolobaceae: Acidianus ambivalens, Acidianus infernus, Metallosphaera prunae, Stygiolobus azoricus, Sulfolobus metallicus, and Sulfurisphaera ohwakuensis.</title>
        <authorList>
            <person name="Counts J.A."/>
            <person name="Kelly R.M."/>
        </authorList>
    </citation>
    <scope>NUCLEOTIDE SEQUENCE [LARGE SCALE GENOMIC DNA]</scope>
    <source>
        <strain evidence="1 2">FC6</strain>
    </source>
</reference>
<dbReference type="AlphaFoldDB" id="A0A650CMK7"/>
<gene>
    <name evidence="1" type="ORF">D1868_03185</name>
</gene>
<protein>
    <submittedName>
        <fullName evidence="1">Uncharacterized protein</fullName>
    </submittedName>
</protein>
<proteinExistence type="predicted"/>
<dbReference type="OrthoDB" id="36791at2157"/>
<sequence>MKAYDLLAYLLEHTQPGSIVVVTTPNNIPIMLNKEDEFSVLAYVCKDEDVKKLRETFDKSTIHRAVLDLLTQLSDYLQTQIDELNIANSASFPGCVEKRTPRQREVKREKPRPKKEDIKLLIEQMRTLPEEFDILPLLSHEGKLISLVMQNLSLTTLDKIVKSLSHVKGDAIMPINPDLQTLNYVLSTIKFDLQKGNPLSSFDNFTFFTAMFVDQGDIGEGEFMSKKIPKRSGKFFTSNSKGGLKPIPLEFLDYSKNKKNGLYVGYFIHDGQQFVRLGGFDLLDYHEQGKFTINAYLLSSFLAAQKDFSIEYSAFDKLVSNFVNSVISKGIGAKYVKEVFELENLLYDIQLVKNVTKESINIVDPISFWYYKSKGQDPLLCTECELKDKVELWNKITKGWFREFLL</sequence>
<name>A0A650CMK7_9CREN</name>
<organism evidence="1 2">
    <name type="scientific">Stygiolobus azoricus</name>
    <dbReference type="NCBI Taxonomy" id="41675"/>
    <lineage>
        <taxon>Archaea</taxon>
        <taxon>Thermoproteota</taxon>
        <taxon>Thermoprotei</taxon>
        <taxon>Sulfolobales</taxon>
        <taxon>Sulfolobaceae</taxon>
        <taxon>Stygiolobus</taxon>
    </lineage>
</organism>
<dbReference type="RefSeq" id="WP_156005470.1">
    <property type="nucleotide sequence ID" value="NZ_CP045483.1"/>
</dbReference>
<keyword evidence="2" id="KW-1185">Reference proteome</keyword>
<accession>A0A650CMK7</accession>
<evidence type="ECO:0000313" key="2">
    <source>
        <dbReference type="Proteomes" id="UP000423396"/>
    </source>
</evidence>
<dbReference type="Proteomes" id="UP000423396">
    <property type="component" value="Chromosome"/>
</dbReference>